<dbReference type="InterPro" id="IPR002850">
    <property type="entry name" value="PIN_toxin-like"/>
</dbReference>
<comment type="caution">
    <text evidence="2">The sequence shown here is derived from an EMBL/GenBank/DDBJ whole genome shotgun (WGS) entry which is preliminary data.</text>
</comment>
<name>A0A0A6P9V6_9GAMM</name>
<gene>
    <name evidence="2" type="ORF">PN36_07685</name>
</gene>
<dbReference type="PANTHER" id="PTHR34610">
    <property type="entry name" value="SSL7007 PROTEIN"/>
    <property type="match status" value="1"/>
</dbReference>
<feature type="domain" description="PIN" evidence="1">
    <location>
        <begin position="6"/>
        <end position="116"/>
    </location>
</feature>
<dbReference type="SUPFAM" id="SSF88723">
    <property type="entry name" value="PIN domain-like"/>
    <property type="match status" value="1"/>
</dbReference>
<dbReference type="Pfam" id="PF13470">
    <property type="entry name" value="PIN_3"/>
    <property type="match status" value="1"/>
</dbReference>
<dbReference type="InterPro" id="IPR029060">
    <property type="entry name" value="PIN-like_dom_sf"/>
</dbReference>
<protein>
    <recommendedName>
        <fullName evidence="1">PIN domain-containing protein</fullName>
    </recommendedName>
</protein>
<dbReference type="NCBIfam" id="TIGR00305">
    <property type="entry name" value="putative toxin-antitoxin system toxin component, PIN family"/>
    <property type="match status" value="1"/>
</dbReference>
<evidence type="ECO:0000313" key="3">
    <source>
        <dbReference type="Proteomes" id="UP000030428"/>
    </source>
</evidence>
<dbReference type="InterPro" id="IPR002716">
    <property type="entry name" value="PIN_dom"/>
</dbReference>
<evidence type="ECO:0000259" key="1">
    <source>
        <dbReference type="Pfam" id="PF13470"/>
    </source>
</evidence>
<dbReference type="AlphaFoldDB" id="A0A0A6P9V6"/>
<keyword evidence="3" id="KW-1185">Reference proteome</keyword>
<dbReference type="Proteomes" id="UP000030428">
    <property type="component" value="Unassembled WGS sequence"/>
</dbReference>
<accession>A0A0A6P9V6</accession>
<sequence>MVDILRVVIDTNLIISAILNGTGAPAKLIDWMTREEDYFRLLISQPIWDEYTTVADWLIPDSKQLEKKRVMKTLRDQSDWIKPDFQLSVCSDVSDNRFLECAVAGNADYLVTKNIRHFPLKKYENIRIVRISQFLTILEKIER</sequence>
<proteinExistence type="predicted"/>
<organism evidence="2 3">
    <name type="scientific">Candidatus Thiomargarita nelsonii</name>
    <dbReference type="NCBI Taxonomy" id="1003181"/>
    <lineage>
        <taxon>Bacteria</taxon>
        <taxon>Pseudomonadati</taxon>
        <taxon>Pseudomonadota</taxon>
        <taxon>Gammaproteobacteria</taxon>
        <taxon>Thiotrichales</taxon>
        <taxon>Thiotrichaceae</taxon>
        <taxon>Thiomargarita</taxon>
    </lineage>
</organism>
<reference evidence="2 3" key="1">
    <citation type="journal article" date="2016" name="Front. Microbiol.">
        <title>Single-Cell (Meta-)Genomics of a Dimorphic Candidatus Thiomargarita nelsonii Reveals Genomic Plasticity.</title>
        <authorList>
            <person name="Flood B.E."/>
            <person name="Fliss P."/>
            <person name="Jones D.S."/>
            <person name="Dick G.J."/>
            <person name="Jain S."/>
            <person name="Kaster A.K."/>
            <person name="Winkel M."/>
            <person name="Mussmann M."/>
            <person name="Bailey J."/>
        </authorList>
    </citation>
    <scope>NUCLEOTIDE SEQUENCE [LARGE SCALE GENOMIC DNA]</scope>
    <source>
        <strain evidence="2">Hydrate Ridge</strain>
    </source>
</reference>
<dbReference type="PANTHER" id="PTHR34610:SF3">
    <property type="entry name" value="SSL7007 PROTEIN"/>
    <property type="match status" value="1"/>
</dbReference>
<dbReference type="EMBL" id="JSZA02000022">
    <property type="protein sequence ID" value="KHD07019.1"/>
    <property type="molecule type" value="Genomic_DNA"/>
</dbReference>
<evidence type="ECO:0000313" key="2">
    <source>
        <dbReference type="EMBL" id="KHD07019.1"/>
    </source>
</evidence>